<feature type="region of interest" description="Disordered" evidence="1">
    <location>
        <begin position="666"/>
        <end position="685"/>
    </location>
</feature>
<evidence type="ECO:0000256" key="2">
    <source>
        <dbReference type="SAM" id="Phobius"/>
    </source>
</evidence>
<evidence type="ECO:0000256" key="1">
    <source>
        <dbReference type="SAM" id="MobiDB-lite"/>
    </source>
</evidence>
<protein>
    <submittedName>
        <fullName evidence="3">Uncharacterized protein</fullName>
    </submittedName>
</protein>
<feature type="region of interest" description="Disordered" evidence="1">
    <location>
        <begin position="1"/>
        <end position="59"/>
    </location>
</feature>
<dbReference type="InParanoid" id="A0A1X7V5R0"/>
<feature type="transmembrane region" description="Helical" evidence="2">
    <location>
        <begin position="208"/>
        <end position="226"/>
    </location>
</feature>
<evidence type="ECO:0000313" key="3">
    <source>
        <dbReference type="EnsemblMetazoa" id="Aqu2.1.35149_001"/>
    </source>
</evidence>
<proteinExistence type="predicted"/>
<accession>A0A1X7V5R0</accession>
<feature type="transmembrane region" description="Helical" evidence="2">
    <location>
        <begin position="272"/>
        <end position="292"/>
    </location>
</feature>
<keyword evidence="2" id="KW-0812">Transmembrane</keyword>
<reference evidence="3" key="1">
    <citation type="submission" date="2017-05" db="UniProtKB">
        <authorList>
            <consortium name="EnsemblMetazoa"/>
        </authorList>
    </citation>
    <scope>IDENTIFICATION</scope>
</reference>
<dbReference type="EnsemblMetazoa" id="Aqu2.1.35149_001">
    <property type="protein sequence ID" value="Aqu2.1.35149_001"/>
    <property type="gene ID" value="Aqu2.1.35149"/>
</dbReference>
<dbReference type="AlphaFoldDB" id="A0A1X7V5R0"/>
<organism evidence="3">
    <name type="scientific">Amphimedon queenslandica</name>
    <name type="common">Sponge</name>
    <dbReference type="NCBI Taxonomy" id="400682"/>
    <lineage>
        <taxon>Eukaryota</taxon>
        <taxon>Metazoa</taxon>
        <taxon>Porifera</taxon>
        <taxon>Demospongiae</taxon>
        <taxon>Heteroscleromorpha</taxon>
        <taxon>Haplosclerida</taxon>
        <taxon>Niphatidae</taxon>
        <taxon>Amphimedon</taxon>
    </lineage>
</organism>
<feature type="transmembrane region" description="Helical" evidence="2">
    <location>
        <begin position="130"/>
        <end position="161"/>
    </location>
</feature>
<dbReference type="OrthoDB" id="10639869at2759"/>
<feature type="compositionally biased region" description="Basic and acidic residues" evidence="1">
    <location>
        <begin position="10"/>
        <end position="50"/>
    </location>
</feature>
<name>A0A1X7V5R0_AMPQE</name>
<sequence length="718" mass="83223">MEMAEIAGTTKHDKETLTNQEPSDKKPEIAATTKHDKETSKDQEPSDKRPSSVTGNIPGDTPITQKDFYWDQILFYLVSAILGLSFLDVSIEFFRDSSIIKCYISDTTITRDQVAYFNNYCYSSLPNSQYYLIFILISALIIIAPHYLWMSYFGAYFDFFFDLAKKLHRLRDTKTGEYNLYNFELIKKLEQKFSSSNPWMFRWYKLKLLAQLGVCVIVETVNAFYFEADDFNESFLCPTDTGLLNTTVWPLPEQLNCVYNSLTLLYFLRNTALGLVAAAVVVIMIGLVWCFVRHTNELGAKDIAAFCDVSCLPPEEYPFPSTRNVFHRIFYCGKEERLLKEYQPKSSENGQGQPRLFYADSGHGQVFKDIQIHKDLDERTSQDHELLYLLNSVHSHLLNNQIDALEASLSIEDVKEKWKRKMDFRQYFRESNFGEVNVEEQVYSYFEQRTGVDKKIWSHSPLRSVLFSFLKFAPANDLAMDISFGNRIGHSLILARVFYNSVTVHFNKFYRNQKEICREDNYQANFRTFTYPANIFSQTAQSITKSEKLIINLFNEIEGGRQLNLILIGPITDQSKRVTTNLLIEKIHEHEGYLSDRAILLAIRPLMIGPKSCTGRFIQYQPPKGIFSDIEEEVSDDLVKSNVPVYSVGPNGDVTKIEPKDLKKYQESCRSSTHNPKEQKPPPYGLVIQCNDVQCIYEFRVFRKKDPEKEQSERREQR</sequence>
<feature type="transmembrane region" description="Helical" evidence="2">
    <location>
        <begin position="73"/>
        <end position="91"/>
    </location>
</feature>
<keyword evidence="2" id="KW-1133">Transmembrane helix</keyword>
<keyword evidence="2" id="KW-0472">Membrane</keyword>